<feature type="region of interest" description="Disordered" evidence="5">
    <location>
        <begin position="35"/>
        <end position="54"/>
    </location>
</feature>
<reference evidence="8" key="1">
    <citation type="submission" date="2017-02" db="UniProtKB">
        <authorList>
            <consortium name="WormBaseParasite"/>
        </authorList>
    </citation>
    <scope>IDENTIFICATION</scope>
</reference>
<protein>
    <submittedName>
        <fullName evidence="6 8">Uncharacterized protein</fullName>
    </submittedName>
</protein>
<dbReference type="InterPro" id="IPR044640">
    <property type="entry name" value="RU2A"/>
</dbReference>
<dbReference type="PANTHER" id="PTHR10552">
    <property type="entry name" value="U2 SMALL NUCLEAR RIBONUCLEOPROTEIN A"/>
    <property type="match status" value="1"/>
</dbReference>
<organism evidence="8">
    <name type="scientific">Brugia pahangi</name>
    <name type="common">Filarial nematode worm</name>
    <dbReference type="NCBI Taxonomy" id="6280"/>
    <lineage>
        <taxon>Eukaryota</taxon>
        <taxon>Metazoa</taxon>
        <taxon>Ecdysozoa</taxon>
        <taxon>Nematoda</taxon>
        <taxon>Chromadorea</taxon>
        <taxon>Rhabditida</taxon>
        <taxon>Spirurina</taxon>
        <taxon>Spiruromorpha</taxon>
        <taxon>Filarioidea</taxon>
        <taxon>Onchocercidae</taxon>
        <taxon>Brugia</taxon>
    </lineage>
</organism>
<evidence type="ECO:0000256" key="3">
    <source>
        <dbReference type="ARBA" id="ARBA00022737"/>
    </source>
</evidence>
<dbReference type="GO" id="GO:0005686">
    <property type="term" value="C:U2 snRNP"/>
    <property type="evidence" value="ECO:0007669"/>
    <property type="project" value="TreeGrafter"/>
</dbReference>
<evidence type="ECO:0000256" key="4">
    <source>
        <dbReference type="ARBA" id="ARBA00023242"/>
    </source>
</evidence>
<dbReference type="AlphaFoldDB" id="A0A0N4TBK2"/>
<comment type="subcellular location">
    <subcellularLocation>
        <location evidence="1">Nucleus</location>
    </subcellularLocation>
</comment>
<dbReference type="GO" id="GO:0030620">
    <property type="term" value="F:U2 snRNA binding"/>
    <property type="evidence" value="ECO:0007669"/>
    <property type="project" value="InterPro"/>
</dbReference>
<dbReference type="WBParaSite" id="BPAG_0000558901-mRNA-1">
    <property type="protein sequence ID" value="BPAG_0000558901-mRNA-1"/>
    <property type="gene ID" value="BPAG_0000558901"/>
</dbReference>
<dbReference type="PANTHER" id="PTHR10552:SF6">
    <property type="entry name" value="U2 SMALL NUCLEAR RIBONUCLEOPROTEIN A"/>
    <property type="match status" value="1"/>
</dbReference>
<name>A0A0N4TBK2_BRUPA</name>
<dbReference type="Proteomes" id="UP000278627">
    <property type="component" value="Unassembled WGS sequence"/>
</dbReference>
<gene>
    <name evidence="6" type="ORF">BPAG_LOCUS5553</name>
</gene>
<keyword evidence="2" id="KW-0433">Leucine-rich repeat</keyword>
<dbReference type="EMBL" id="UZAD01004024">
    <property type="protein sequence ID" value="VDN86739.1"/>
    <property type="molecule type" value="Genomic_DNA"/>
</dbReference>
<keyword evidence="4" id="KW-0539">Nucleus</keyword>
<dbReference type="STRING" id="6280.A0A0N4TBK2"/>
<feature type="compositionally biased region" description="Basic and acidic residues" evidence="5">
    <location>
        <begin position="35"/>
        <end position="44"/>
    </location>
</feature>
<dbReference type="GO" id="GO:0000398">
    <property type="term" value="P:mRNA splicing, via spliceosome"/>
    <property type="evidence" value="ECO:0007669"/>
    <property type="project" value="InterPro"/>
</dbReference>
<reference evidence="6 7" key="2">
    <citation type="submission" date="2018-11" db="EMBL/GenBank/DDBJ databases">
        <authorList>
            <consortium name="Pathogen Informatics"/>
        </authorList>
    </citation>
    <scope>NUCLEOTIDE SEQUENCE [LARGE SCALE GENOMIC DNA]</scope>
</reference>
<feature type="region of interest" description="Disordered" evidence="5">
    <location>
        <begin position="89"/>
        <end position="147"/>
    </location>
</feature>
<accession>A0A0N4TBK2</accession>
<proteinExistence type="predicted"/>
<evidence type="ECO:0000313" key="8">
    <source>
        <dbReference type="WBParaSite" id="BPAG_0000558901-mRNA-1"/>
    </source>
</evidence>
<evidence type="ECO:0000313" key="6">
    <source>
        <dbReference type="EMBL" id="VDN86739.1"/>
    </source>
</evidence>
<evidence type="ECO:0000256" key="5">
    <source>
        <dbReference type="SAM" id="MobiDB-lite"/>
    </source>
</evidence>
<keyword evidence="3" id="KW-0677">Repeat</keyword>
<sequence length="164" mass="18492">MYKYCAKSHTKIFFQERKQANNLFKGKKGQKFREEVVKKSKTIPDDEDGQPRNLHVEDAKKIEEAIASASSLVEVERLQAILQSGRIPESGWNRESIGNITENAEKDTKESNGFVAEQEDDDDDVRSPIANPADDDVNDDVQSPVASPPHEIQVIYTLSLMFLL</sequence>
<evidence type="ECO:0000256" key="1">
    <source>
        <dbReference type="ARBA" id="ARBA00004123"/>
    </source>
</evidence>
<evidence type="ECO:0000256" key="2">
    <source>
        <dbReference type="ARBA" id="ARBA00022614"/>
    </source>
</evidence>
<keyword evidence="7" id="KW-1185">Reference proteome</keyword>
<evidence type="ECO:0000313" key="7">
    <source>
        <dbReference type="Proteomes" id="UP000278627"/>
    </source>
</evidence>